<keyword evidence="5" id="KW-0472">Membrane</keyword>
<dbReference type="Proteomes" id="UP000285301">
    <property type="component" value="Unassembled WGS sequence"/>
</dbReference>
<keyword evidence="3" id="KW-0488">Methylation</keyword>
<dbReference type="STRING" id="1965070.A0A3S4Q9P6"/>
<evidence type="ECO:0000313" key="8">
    <source>
        <dbReference type="EMBL" id="RWS00629.1"/>
    </source>
</evidence>
<dbReference type="InterPro" id="IPR052236">
    <property type="entry name" value="Small_GTPase_RasD"/>
</dbReference>
<organism evidence="8 9">
    <name type="scientific">Dinothrombium tinctorium</name>
    <dbReference type="NCBI Taxonomy" id="1965070"/>
    <lineage>
        <taxon>Eukaryota</taxon>
        <taxon>Metazoa</taxon>
        <taxon>Ecdysozoa</taxon>
        <taxon>Arthropoda</taxon>
        <taxon>Chelicerata</taxon>
        <taxon>Arachnida</taxon>
        <taxon>Acari</taxon>
        <taxon>Acariformes</taxon>
        <taxon>Trombidiformes</taxon>
        <taxon>Prostigmata</taxon>
        <taxon>Anystina</taxon>
        <taxon>Parasitengona</taxon>
        <taxon>Trombidioidea</taxon>
        <taxon>Trombidiidae</taxon>
        <taxon>Dinothrombium</taxon>
    </lineage>
</organism>
<proteinExistence type="predicted"/>
<comment type="caution">
    <text evidence="8">The sequence shown here is derived from an EMBL/GenBank/DDBJ whole genome shotgun (WGS) entry which is preliminary data.</text>
</comment>
<dbReference type="PANTHER" id="PTHR46149:SF7">
    <property type="entry name" value="GTP-BINDING PROTEIN DI-RAS2"/>
    <property type="match status" value="1"/>
</dbReference>
<evidence type="ECO:0000313" key="9">
    <source>
        <dbReference type="Proteomes" id="UP000285301"/>
    </source>
</evidence>
<name>A0A3S4Q9P6_9ACAR</name>
<feature type="non-terminal residue" evidence="8">
    <location>
        <position position="56"/>
    </location>
</feature>
<evidence type="ECO:0000256" key="6">
    <source>
        <dbReference type="ARBA" id="ARBA00023288"/>
    </source>
</evidence>
<dbReference type="InterPro" id="IPR001806">
    <property type="entry name" value="Small_GTPase"/>
</dbReference>
<evidence type="ECO:0000256" key="2">
    <source>
        <dbReference type="ARBA" id="ARBA00022475"/>
    </source>
</evidence>
<dbReference type="PROSITE" id="PS51421">
    <property type="entry name" value="RAS"/>
    <property type="match status" value="1"/>
</dbReference>
<dbReference type="InterPro" id="IPR027417">
    <property type="entry name" value="P-loop_NTPase"/>
</dbReference>
<keyword evidence="6" id="KW-0449">Lipoprotein</keyword>
<evidence type="ECO:0000256" key="4">
    <source>
        <dbReference type="ARBA" id="ARBA00023134"/>
    </source>
</evidence>
<protein>
    <submittedName>
        <fullName evidence="8">GTP-binding protein Di-Ras2-like protein</fullName>
    </submittedName>
</protein>
<evidence type="ECO:0000313" key="7">
    <source>
        <dbReference type="EMBL" id="RWS00627.1"/>
    </source>
</evidence>
<dbReference type="GO" id="GO:0005525">
    <property type="term" value="F:GTP binding"/>
    <property type="evidence" value="ECO:0007669"/>
    <property type="project" value="UniProtKB-KW"/>
</dbReference>
<dbReference type="PANTHER" id="PTHR46149">
    <property type="entry name" value="MIP08469P"/>
    <property type="match status" value="1"/>
</dbReference>
<dbReference type="SUPFAM" id="SSF52540">
    <property type="entry name" value="P-loop containing nucleoside triphosphate hydrolases"/>
    <property type="match status" value="1"/>
</dbReference>
<comment type="subcellular location">
    <subcellularLocation>
        <location evidence="1">Cell membrane</location>
        <topology evidence="1">Lipid-anchor</topology>
    </subcellularLocation>
</comment>
<feature type="non-terminal residue" evidence="8">
    <location>
        <position position="1"/>
    </location>
</feature>
<evidence type="ECO:0000256" key="3">
    <source>
        <dbReference type="ARBA" id="ARBA00022481"/>
    </source>
</evidence>
<evidence type="ECO:0000256" key="1">
    <source>
        <dbReference type="ARBA" id="ARBA00004193"/>
    </source>
</evidence>
<keyword evidence="2" id="KW-1003">Cell membrane</keyword>
<dbReference type="EMBL" id="NCKU01010898">
    <property type="protein sequence ID" value="RWS00627.1"/>
    <property type="molecule type" value="Genomic_DNA"/>
</dbReference>
<dbReference type="Pfam" id="PF00071">
    <property type="entry name" value="Ras"/>
    <property type="match status" value="1"/>
</dbReference>
<reference evidence="8 9" key="1">
    <citation type="journal article" date="2018" name="Gigascience">
        <title>Genomes of trombidid mites reveal novel predicted allergens and laterally-transferred genes associated with secondary metabolism.</title>
        <authorList>
            <person name="Dong X."/>
            <person name="Chaisiri K."/>
            <person name="Xia D."/>
            <person name="Armstrong S.D."/>
            <person name="Fang Y."/>
            <person name="Donnelly M.J."/>
            <person name="Kadowaki T."/>
            <person name="McGarry J.W."/>
            <person name="Darby A.C."/>
            <person name="Makepeace B.L."/>
        </authorList>
    </citation>
    <scope>NUCLEOTIDE SEQUENCE [LARGE SCALE GENOMIC DNA]</scope>
    <source>
        <strain evidence="8">UoL-WK</strain>
    </source>
</reference>
<dbReference type="OrthoDB" id="265044at2759"/>
<dbReference type="AlphaFoldDB" id="A0A3S4Q9P6"/>
<keyword evidence="4" id="KW-0342">GTP-binding</keyword>
<keyword evidence="4" id="KW-0547">Nucleotide-binding</keyword>
<dbReference type="Gene3D" id="3.40.50.300">
    <property type="entry name" value="P-loop containing nucleotide triphosphate hydrolases"/>
    <property type="match status" value="1"/>
</dbReference>
<accession>A0A3S4Q9P6</accession>
<dbReference type="GO" id="GO:0005886">
    <property type="term" value="C:plasma membrane"/>
    <property type="evidence" value="ECO:0007669"/>
    <property type="project" value="UniProtKB-SubCell"/>
</dbReference>
<dbReference type="EMBL" id="NCKU01010897">
    <property type="protein sequence ID" value="RWS00629.1"/>
    <property type="molecule type" value="Genomic_DNA"/>
</dbReference>
<evidence type="ECO:0000256" key="5">
    <source>
        <dbReference type="ARBA" id="ARBA00023136"/>
    </source>
</evidence>
<reference evidence="8" key="2">
    <citation type="submission" date="2018-11" db="EMBL/GenBank/DDBJ databases">
        <title>Trombidioid mite genomics.</title>
        <authorList>
            <person name="Dong X."/>
        </authorList>
    </citation>
    <scope>NUCLEOTIDE SEQUENCE</scope>
    <source>
        <strain evidence="8">UoL-WK</strain>
    </source>
</reference>
<sequence>VDFLDTAGDLQFPAMRRLSITNAQAFLLVYAIDDLDSFTTIKQCFEEIREVKSDYQ</sequence>
<gene>
    <name evidence="8" type="ORF">B4U79_13183</name>
    <name evidence="7" type="ORF">B4U79_14224</name>
</gene>
<dbReference type="GO" id="GO:0003924">
    <property type="term" value="F:GTPase activity"/>
    <property type="evidence" value="ECO:0007669"/>
    <property type="project" value="InterPro"/>
</dbReference>
<keyword evidence="9" id="KW-1185">Reference proteome</keyword>